<sequence>MKWTPDYPDYSASIKKDLTLQQGPLKLKFQQTSIRELIP</sequence>
<evidence type="ECO:0000313" key="1">
    <source>
        <dbReference type="EMBL" id="KOH44680.1"/>
    </source>
</evidence>
<proteinExistence type="predicted"/>
<name>A0A0L8V885_9BACT</name>
<keyword evidence="2" id="KW-1185">Reference proteome</keyword>
<accession>A0A0L8V885</accession>
<protein>
    <submittedName>
        <fullName evidence="1">Uncharacterized protein</fullName>
    </submittedName>
</protein>
<dbReference type="EMBL" id="LGIA01000156">
    <property type="protein sequence ID" value="KOH44680.1"/>
    <property type="molecule type" value="Genomic_DNA"/>
</dbReference>
<reference evidence="2" key="1">
    <citation type="submission" date="2015-07" db="EMBL/GenBank/DDBJ databases">
        <title>Genome sequencing of Sunxiuqinia dokdonensis strain SK.</title>
        <authorList>
            <person name="Ahn S."/>
            <person name="Kim B.-C."/>
        </authorList>
    </citation>
    <scope>NUCLEOTIDE SEQUENCE [LARGE SCALE GENOMIC DNA]</scope>
    <source>
        <strain evidence="2">SK</strain>
    </source>
</reference>
<dbReference type="Proteomes" id="UP000036958">
    <property type="component" value="Unassembled WGS sequence"/>
</dbReference>
<dbReference type="AlphaFoldDB" id="A0A0L8V885"/>
<organism evidence="1 2">
    <name type="scientific">Sunxiuqinia dokdonensis</name>
    <dbReference type="NCBI Taxonomy" id="1409788"/>
    <lineage>
        <taxon>Bacteria</taxon>
        <taxon>Pseudomonadati</taxon>
        <taxon>Bacteroidota</taxon>
        <taxon>Bacteroidia</taxon>
        <taxon>Marinilabiliales</taxon>
        <taxon>Prolixibacteraceae</taxon>
        <taxon>Sunxiuqinia</taxon>
    </lineage>
</organism>
<comment type="caution">
    <text evidence="1">The sequence shown here is derived from an EMBL/GenBank/DDBJ whole genome shotgun (WGS) entry which is preliminary data.</text>
</comment>
<gene>
    <name evidence="1" type="ORF">NC99_25180</name>
</gene>
<evidence type="ECO:0000313" key="2">
    <source>
        <dbReference type="Proteomes" id="UP000036958"/>
    </source>
</evidence>